<dbReference type="GeneID" id="72068774"/>
<feature type="signal peptide" evidence="1">
    <location>
        <begin position="1"/>
        <end position="15"/>
    </location>
</feature>
<dbReference type="EMBL" id="CP086359">
    <property type="protein sequence ID" value="UNI20766.1"/>
    <property type="molecule type" value="Genomic_DNA"/>
</dbReference>
<evidence type="ECO:0000256" key="1">
    <source>
        <dbReference type="SAM" id="SignalP"/>
    </source>
</evidence>
<dbReference type="AlphaFoldDB" id="A0A9Q8VD42"/>
<name>A0A9Q8VD42_9HYPO</name>
<gene>
    <name evidence="2" type="ORF">JDV02_006825</name>
</gene>
<organism evidence="2 3">
    <name type="scientific">Purpureocillium takamizusanense</name>
    <dbReference type="NCBI Taxonomy" id="2060973"/>
    <lineage>
        <taxon>Eukaryota</taxon>
        <taxon>Fungi</taxon>
        <taxon>Dikarya</taxon>
        <taxon>Ascomycota</taxon>
        <taxon>Pezizomycotina</taxon>
        <taxon>Sordariomycetes</taxon>
        <taxon>Hypocreomycetidae</taxon>
        <taxon>Hypocreales</taxon>
        <taxon>Ophiocordycipitaceae</taxon>
        <taxon>Purpureocillium</taxon>
    </lineage>
</organism>
<evidence type="ECO:0000313" key="2">
    <source>
        <dbReference type="EMBL" id="UNI20766.1"/>
    </source>
</evidence>
<evidence type="ECO:0000313" key="3">
    <source>
        <dbReference type="Proteomes" id="UP000829364"/>
    </source>
</evidence>
<feature type="chain" id="PRO_5040498238" evidence="1">
    <location>
        <begin position="16"/>
        <end position="162"/>
    </location>
</feature>
<keyword evidence="3" id="KW-1185">Reference proteome</keyword>
<dbReference type="Proteomes" id="UP000829364">
    <property type="component" value="Chromosome 6"/>
</dbReference>
<dbReference type="RefSeq" id="XP_047844247.1">
    <property type="nucleotide sequence ID" value="XM_047988254.1"/>
</dbReference>
<dbReference type="OrthoDB" id="4941035at2759"/>
<accession>A0A9Q8VD42</accession>
<dbReference type="KEGG" id="ptkz:JDV02_006825"/>
<reference evidence="2" key="1">
    <citation type="submission" date="2021-11" db="EMBL/GenBank/DDBJ databases">
        <title>Purpureocillium_takamizusanense_genome.</title>
        <authorList>
            <person name="Nguyen N.-H."/>
        </authorList>
    </citation>
    <scope>NUCLEOTIDE SEQUENCE</scope>
    <source>
        <strain evidence="2">PT3</strain>
    </source>
</reference>
<keyword evidence="1" id="KW-0732">Signal</keyword>
<proteinExistence type="predicted"/>
<sequence>MVLLTDLVNAAFALSSGVGDPASVEAPHGLARRDVKYLPRFANDVVQLHHTVKVAKNVVQARNTQAVQVPVSELEDILSKLQSLEKQVAALMPPGGGVPNEKKVAANGEECDVEHLLYYLGVNGTNSKRDEGRAANLLLHQPHLTIKMAKEVAAAHRITPIH</sequence>
<protein>
    <submittedName>
        <fullName evidence="2">Uncharacterized protein</fullName>
    </submittedName>
</protein>